<dbReference type="Proteomes" id="UP000182658">
    <property type="component" value="Unassembled WGS sequence"/>
</dbReference>
<dbReference type="OrthoDB" id="10420314at2759"/>
<dbReference type="EMBL" id="KV875102">
    <property type="protein sequence ID" value="OIW25213.1"/>
    <property type="molecule type" value="Genomic_DNA"/>
</dbReference>
<evidence type="ECO:0000256" key="1">
    <source>
        <dbReference type="SAM" id="MobiDB-lite"/>
    </source>
</evidence>
<proteinExistence type="predicted"/>
<gene>
    <name evidence="2" type="ORF">CONLIGDRAFT_685074</name>
</gene>
<organism evidence="2 3">
    <name type="scientific">Coniochaeta ligniaria NRRL 30616</name>
    <dbReference type="NCBI Taxonomy" id="1408157"/>
    <lineage>
        <taxon>Eukaryota</taxon>
        <taxon>Fungi</taxon>
        <taxon>Dikarya</taxon>
        <taxon>Ascomycota</taxon>
        <taxon>Pezizomycotina</taxon>
        <taxon>Sordariomycetes</taxon>
        <taxon>Sordariomycetidae</taxon>
        <taxon>Coniochaetales</taxon>
        <taxon>Coniochaetaceae</taxon>
        <taxon>Coniochaeta</taxon>
    </lineage>
</organism>
<feature type="compositionally biased region" description="Polar residues" evidence="1">
    <location>
        <begin position="335"/>
        <end position="347"/>
    </location>
</feature>
<dbReference type="AlphaFoldDB" id="A0A1J7ICQ6"/>
<protein>
    <submittedName>
        <fullName evidence="2">Uncharacterized protein</fullName>
    </submittedName>
</protein>
<sequence length="453" mass="49665">MATSQDTIPQSWRFTSTLTYVLVDGKQIANGVIDLVVKCHAGKSPASASRHVEQPTPNRHTLMVYVPNEANPTISLSLDGFLAPTATVPDPPSFRYSAQRRRLLINGSSRLESQHPVHDLRFSKGRDLLDAVSRLNRIGIICADDDNKDTAAAAESQSSTGSRSQTTSPAFVLSAEMMKAGRVKSPLERRPDGSTPPFCLIQVPKSKRSTPSQSTQESTSSQLSQESQLMLPPRRELNFTSKPASVPVSAQRERSEAQLESIPPVLPLRDSTSTISSIPERAPGPVSRNGRASRRPAGGGKLQRVDSIADTDISSSQPAKRPRVSQASRHKDGSQAETASEIPDSQESLAQIQDTNHRVDTFGQRFETHSIGQPESTVPDAQILVDQQNELNAAMADQFWRGNMQQTMIWEELRDALTIDVDAAEDDDEALESLVEKYQMDLSVRIGRDMSYL</sequence>
<evidence type="ECO:0000313" key="3">
    <source>
        <dbReference type="Proteomes" id="UP000182658"/>
    </source>
</evidence>
<keyword evidence="3" id="KW-1185">Reference proteome</keyword>
<accession>A0A1J7ICQ6</accession>
<feature type="region of interest" description="Disordered" evidence="1">
    <location>
        <begin position="183"/>
        <end position="347"/>
    </location>
</feature>
<evidence type="ECO:0000313" key="2">
    <source>
        <dbReference type="EMBL" id="OIW25213.1"/>
    </source>
</evidence>
<dbReference type="InParanoid" id="A0A1J7ICQ6"/>
<name>A0A1J7ICQ6_9PEZI</name>
<reference evidence="2 3" key="1">
    <citation type="submission" date="2016-10" db="EMBL/GenBank/DDBJ databases">
        <title>Draft genome sequence of Coniochaeta ligniaria NRRL30616, a lignocellulolytic fungus for bioabatement of inhibitors in plant biomass hydrolysates.</title>
        <authorList>
            <consortium name="DOE Joint Genome Institute"/>
            <person name="Jimenez D.J."/>
            <person name="Hector R.E."/>
            <person name="Riley R."/>
            <person name="Sun H."/>
            <person name="Grigoriev I.V."/>
            <person name="Van Elsas J.D."/>
            <person name="Nichols N.N."/>
        </authorList>
    </citation>
    <scope>NUCLEOTIDE SEQUENCE [LARGE SCALE GENOMIC DNA]</scope>
    <source>
        <strain evidence="2 3">NRRL 30616</strain>
    </source>
</reference>
<feature type="compositionally biased region" description="Low complexity" evidence="1">
    <location>
        <begin position="209"/>
        <end position="232"/>
    </location>
</feature>